<evidence type="ECO:0000313" key="2">
    <source>
        <dbReference type="EMBL" id="GBN07784.1"/>
    </source>
</evidence>
<comment type="caution">
    <text evidence="2">The sequence shown here is derived from an EMBL/GenBank/DDBJ whole genome shotgun (WGS) entry which is preliminary data.</text>
</comment>
<dbReference type="AlphaFoldDB" id="A0A4Y2KZH0"/>
<organism evidence="2 3">
    <name type="scientific">Araneus ventricosus</name>
    <name type="common">Orbweaver spider</name>
    <name type="synonym">Epeira ventricosa</name>
    <dbReference type="NCBI Taxonomy" id="182803"/>
    <lineage>
        <taxon>Eukaryota</taxon>
        <taxon>Metazoa</taxon>
        <taxon>Ecdysozoa</taxon>
        <taxon>Arthropoda</taxon>
        <taxon>Chelicerata</taxon>
        <taxon>Arachnida</taxon>
        <taxon>Araneae</taxon>
        <taxon>Araneomorphae</taxon>
        <taxon>Entelegynae</taxon>
        <taxon>Araneoidea</taxon>
        <taxon>Araneidae</taxon>
        <taxon>Araneus</taxon>
    </lineage>
</organism>
<dbReference type="Proteomes" id="UP000499080">
    <property type="component" value="Unassembled WGS sequence"/>
</dbReference>
<accession>A0A4Y2KZH0</accession>
<evidence type="ECO:0000313" key="3">
    <source>
        <dbReference type="Proteomes" id="UP000499080"/>
    </source>
</evidence>
<sequence length="81" mass="9404">MNTDEGPIAKRRRMIKEKKARWLARQSQESLVRIHAADAAAYRRRIVAETLAQSQSCRERDAACHSRRIERQTPDQAQARC</sequence>
<feature type="compositionally biased region" description="Basic and acidic residues" evidence="1">
    <location>
        <begin position="57"/>
        <end position="73"/>
    </location>
</feature>
<reference evidence="2 3" key="1">
    <citation type="journal article" date="2019" name="Sci. Rep.">
        <title>Orb-weaving spider Araneus ventricosus genome elucidates the spidroin gene catalogue.</title>
        <authorList>
            <person name="Kono N."/>
            <person name="Nakamura H."/>
            <person name="Ohtoshi R."/>
            <person name="Moran D.A.P."/>
            <person name="Shinohara A."/>
            <person name="Yoshida Y."/>
            <person name="Fujiwara M."/>
            <person name="Mori M."/>
            <person name="Tomita M."/>
            <person name="Arakawa K."/>
        </authorList>
    </citation>
    <scope>NUCLEOTIDE SEQUENCE [LARGE SCALE GENOMIC DNA]</scope>
</reference>
<name>A0A4Y2KZH0_ARAVE</name>
<protein>
    <submittedName>
        <fullName evidence="2">Uncharacterized protein</fullName>
    </submittedName>
</protein>
<gene>
    <name evidence="2" type="ORF">AVEN_40681_1</name>
</gene>
<proteinExistence type="predicted"/>
<keyword evidence="3" id="KW-1185">Reference proteome</keyword>
<feature type="region of interest" description="Disordered" evidence="1">
    <location>
        <begin position="57"/>
        <end position="81"/>
    </location>
</feature>
<dbReference type="EMBL" id="BGPR01005188">
    <property type="protein sequence ID" value="GBN07784.1"/>
    <property type="molecule type" value="Genomic_DNA"/>
</dbReference>
<evidence type="ECO:0000256" key="1">
    <source>
        <dbReference type="SAM" id="MobiDB-lite"/>
    </source>
</evidence>